<gene>
    <name evidence="2" type="ORF">AYI68_g7667</name>
</gene>
<feature type="compositionally biased region" description="Polar residues" evidence="1">
    <location>
        <begin position="22"/>
        <end position="43"/>
    </location>
</feature>
<name>A0A1R0GN27_9FUNG</name>
<organism evidence="2 3">
    <name type="scientific">Smittium mucronatum</name>
    <dbReference type="NCBI Taxonomy" id="133383"/>
    <lineage>
        <taxon>Eukaryota</taxon>
        <taxon>Fungi</taxon>
        <taxon>Fungi incertae sedis</taxon>
        <taxon>Zoopagomycota</taxon>
        <taxon>Kickxellomycotina</taxon>
        <taxon>Harpellomycetes</taxon>
        <taxon>Harpellales</taxon>
        <taxon>Legeriomycetaceae</taxon>
        <taxon>Smittium</taxon>
    </lineage>
</organism>
<dbReference type="Proteomes" id="UP000187455">
    <property type="component" value="Unassembled WGS sequence"/>
</dbReference>
<evidence type="ECO:0000256" key="1">
    <source>
        <dbReference type="SAM" id="MobiDB-lite"/>
    </source>
</evidence>
<reference evidence="2 3" key="1">
    <citation type="journal article" date="2016" name="Mol. Biol. Evol.">
        <title>Genome-Wide Survey of Gut Fungi (Harpellales) Reveals the First Horizontally Transferred Ubiquitin Gene from a Mosquito Host.</title>
        <authorList>
            <person name="Wang Y."/>
            <person name="White M.M."/>
            <person name="Kvist S."/>
            <person name="Moncalvo J.M."/>
        </authorList>
    </citation>
    <scope>NUCLEOTIDE SEQUENCE [LARGE SCALE GENOMIC DNA]</scope>
    <source>
        <strain evidence="2 3">ALG-7-W6</strain>
    </source>
</reference>
<sequence>MTLTRSQAKVLECNSREAGNGLETSENTKENSNVSISISSPEKNSPEKHGNIKIPKKSVSSEGRSRLKYNQKIPKIPQFRFSSKLYKYTEPDIAGTLKKKPNIEPNKKVQVPKIKITVSENDLKNTVPTNSLDNLFREIKKSPKTLDINSLSSLDITATIDKNTSLNDHGLSSTLIDKPNFSNFNHLELFETNKRLEELTKIVTELRDKVQLGRTIEKDAEFGDIFKGYENKQCPICKDLSKIGNNSHSVNCFSKSELKAGDGSVVDKDPKCEKSLSNDAIGSETLDKIETSKDNISINAYEYDGSLNKFYSKFKALTIGRSLPNTENNHEDRSPLKNVTDLKLGKFELESLISDICTPKEESQETTNLSLIGKFNDNFVSERIYKPFGYLPKIDSLKSALLTQSELLIPIRTNSIRGFDQTLLGINGNFKKLFIDSKEPIDMSFFEKEKNSVIRNSTRETLKKYRNLKADLNDICPYISLQFESALSIVNFRHTMRTEALQQHVLDTILHAIFGTANDFAKIPLIYDRNKVDTSLTVSGKRPDFVCWYDKLLVFKGEEKKKGNVKTIALELIDKMKPESIGNNSSQLPYLISYATAGNDIQFFAINKDNKLIEVSDVLDMSIVQDRITILLILINTVRIIREMVKTAKL</sequence>
<dbReference type="OrthoDB" id="2438138at2759"/>
<keyword evidence="3" id="KW-1185">Reference proteome</keyword>
<evidence type="ECO:0000313" key="2">
    <source>
        <dbReference type="EMBL" id="OLY78286.1"/>
    </source>
</evidence>
<protein>
    <submittedName>
        <fullName evidence="2">Uncharacterized protein</fullName>
    </submittedName>
</protein>
<dbReference type="AlphaFoldDB" id="A0A1R0GN27"/>
<dbReference type="EMBL" id="LSSL01006782">
    <property type="protein sequence ID" value="OLY78286.1"/>
    <property type="molecule type" value="Genomic_DNA"/>
</dbReference>
<comment type="caution">
    <text evidence="2">The sequence shown here is derived from an EMBL/GenBank/DDBJ whole genome shotgun (WGS) entry which is preliminary data.</text>
</comment>
<feature type="region of interest" description="Disordered" evidence="1">
    <location>
        <begin position="1"/>
        <end position="68"/>
    </location>
</feature>
<proteinExistence type="predicted"/>
<accession>A0A1R0GN27</accession>
<evidence type="ECO:0000313" key="3">
    <source>
        <dbReference type="Proteomes" id="UP000187455"/>
    </source>
</evidence>